<evidence type="ECO:0000256" key="5">
    <source>
        <dbReference type="SAM" id="Coils"/>
    </source>
</evidence>
<feature type="domain" description="NlpC/P60" evidence="7">
    <location>
        <begin position="222"/>
        <end position="338"/>
    </location>
</feature>
<keyword evidence="3 8" id="KW-0378">Hydrolase</keyword>
<dbReference type="InterPro" id="IPR051202">
    <property type="entry name" value="Peptidase_C40"/>
</dbReference>
<keyword evidence="6" id="KW-0732">Signal</keyword>
<reference evidence="8 9" key="1">
    <citation type="submission" date="2016-07" db="EMBL/GenBank/DDBJ databases">
        <title>High microdiversification within the ubiquitous acI lineage of Actinobacteria.</title>
        <authorList>
            <person name="Neuenschwander S.M."/>
            <person name="Salcher M."/>
            <person name="Ghai R."/>
            <person name="Pernthaler J."/>
        </authorList>
    </citation>
    <scope>NUCLEOTIDE SEQUENCE [LARGE SCALE GENOMIC DNA]</scope>
    <source>
        <strain evidence="8">MMS-VB-114</strain>
    </source>
</reference>
<proteinExistence type="inferred from homology"/>
<dbReference type="PROSITE" id="PS51935">
    <property type="entry name" value="NLPC_P60"/>
    <property type="match status" value="1"/>
</dbReference>
<evidence type="ECO:0000313" key="9">
    <source>
        <dbReference type="Proteomes" id="UP000217221"/>
    </source>
</evidence>
<dbReference type="InterPro" id="IPR038765">
    <property type="entry name" value="Papain-like_cys_pep_sf"/>
</dbReference>
<sequence>MRFIGYRVGISVALTSALISSVFVAPQSHAAPTLAEIQIKVRQLEEDATSAAEGAQEAKVKIAVLTKTLTGIKQKAAVQGQNVSELSKSLGAIAIDQYKNGGLSQSLELLFSSDPTLYLSAAGSLDALTRRKSIQLNKFQAAEQRLNATTLTVEDKLALIAAAQKKYQAQARLAQSKLAEAERLLAQLKKEDRDRLARLAEEQENADQASSLEAAKGAQGVSGRAGVALKYALKQIGDRYVFGADGLTTWDCSGLTMRAFQASGVSLPHSSAAQFRYGKLISRSNLKAGDLVFFGSPISHVGIYLGGGKMVHAPRSGSRVKVATMDMGRKKFRGGKRL</sequence>
<keyword evidence="5" id="KW-0175">Coiled coil</keyword>
<protein>
    <submittedName>
        <fullName evidence="8">Cell wall hydrolase</fullName>
    </submittedName>
</protein>
<evidence type="ECO:0000256" key="3">
    <source>
        <dbReference type="ARBA" id="ARBA00022801"/>
    </source>
</evidence>
<dbReference type="SUPFAM" id="SSF54001">
    <property type="entry name" value="Cysteine proteinases"/>
    <property type="match status" value="1"/>
</dbReference>
<dbReference type="GO" id="GO:0008234">
    <property type="term" value="F:cysteine-type peptidase activity"/>
    <property type="evidence" value="ECO:0007669"/>
    <property type="project" value="UniProtKB-KW"/>
</dbReference>
<gene>
    <name evidence="8" type="ORF">PHILAsVB114_02815</name>
</gene>
<feature type="signal peptide" evidence="6">
    <location>
        <begin position="1"/>
        <end position="30"/>
    </location>
</feature>
<feature type="coiled-coil region" evidence="5">
    <location>
        <begin position="125"/>
        <end position="209"/>
    </location>
</feature>
<dbReference type="Gene3D" id="3.90.1720.10">
    <property type="entry name" value="endopeptidase domain like (from Nostoc punctiforme)"/>
    <property type="match status" value="1"/>
</dbReference>
<accession>A0A249LF76</accession>
<evidence type="ECO:0000256" key="4">
    <source>
        <dbReference type="ARBA" id="ARBA00022807"/>
    </source>
</evidence>
<dbReference type="Pfam" id="PF00877">
    <property type="entry name" value="NLPC_P60"/>
    <property type="match status" value="1"/>
</dbReference>
<evidence type="ECO:0000259" key="7">
    <source>
        <dbReference type="PROSITE" id="PS51935"/>
    </source>
</evidence>
<dbReference type="RefSeq" id="WP_095697891.1">
    <property type="nucleotide sequence ID" value="NZ_CP016782.1"/>
</dbReference>
<dbReference type="KEGG" id="plim:PHILAsVB114_02815"/>
<keyword evidence="4" id="KW-0788">Thiol protease</keyword>
<dbReference type="EMBL" id="CP016782">
    <property type="protein sequence ID" value="ASY27594.1"/>
    <property type="molecule type" value="Genomic_DNA"/>
</dbReference>
<evidence type="ECO:0000256" key="2">
    <source>
        <dbReference type="ARBA" id="ARBA00022670"/>
    </source>
</evidence>
<dbReference type="PANTHER" id="PTHR47053:SF1">
    <property type="entry name" value="MUREIN DD-ENDOPEPTIDASE MEPH-RELATED"/>
    <property type="match status" value="1"/>
</dbReference>
<dbReference type="GO" id="GO:0006508">
    <property type="term" value="P:proteolysis"/>
    <property type="evidence" value="ECO:0007669"/>
    <property type="project" value="UniProtKB-KW"/>
</dbReference>
<dbReference type="PANTHER" id="PTHR47053">
    <property type="entry name" value="MUREIN DD-ENDOPEPTIDASE MEPH-RELATED"/>
    <property type="match status" value="1"/>
</dbReference>
<evidence type="ECO:0000256" key="6">
    <source>
        <dbReference type="SAM" id="SignalP"/>
    </source>
</evidence>
<dbReference type="InterPro" id="IPR000064">
    <property type="entry name" value="NLP_P60_dom"/>
</dbReference>
<dbReference type="OrthoDB" id="5244330at2"/>
<dbReference type="Proteomes" id="UP000217221">
    <property type="component" value="Chromosome"/>
</dbReference>
<evidence type="ECO:0000256" key="1">
    <source>
        <dbReference type="ARBA" id="ARBA00007074"/>
    </source>
</evidence>
<comment type="similarity">
    <text evidence="1">Belongs to the peptidase C40 family.</text>
</comment>
<keyword evidence="9" id="KW-1185">Reference proteome</keyword>
<feature type="chain" id="PRO_5012399897" evidence="6">
    <location>
        <begin position="31"/>
        <end position="338"/>
    </location>
</feature>
<dbReference type="AlphaFoldDB" id="A0A249LF76"/>
<name>A0A249LF76_9ACTN</name>
<keyword evidence="2" id="KW-0645">Protease</keyword>
<organism evidence="8 9">
    <name type="scientific">Candidatus Planktophila limnetica</name>
    <dbReference type="NCBI Taxonomy" id="573600"/>
    <lineage>
        <taxon>Bacteria</taxon>
        <taxon>Bacillati</taxon>
        <taxon>Actinomycetota</taxon>
        <taxon>Actinomycetes</taxon>
        <taxon>Candidatus Nanopelagicales</taxon>
        <taxon>Candidatus Nanopelagicaceae</taxon>
        <taxon>Candidatus Planktophila</taxon>
    </lineage>
</organism>
<evidence type="ECO:0000313" key="8">
    <source>
        <dbReference type="EMBL" id="ASY27594.1"/>
    </source>
</evidence>